<dbReference type="NCBIfam" id="TIGR02914">
    <property type="entry name" value="EpsI_fam"/>
    <property type="match status" value="1"/>
</dbReference>
<evidence type="ECO:0000259" key="1">
    <source>
        <dbReference type="Pfam" id="PF11984"/>
    </source>
</evidence>
<dbReference type="EMBL" id="UOEY01000008">
    <property type="protein sequence ID" value="VAW34694.1"/>
    <property type="molecule type" value="Genomic_DNA"/>
</dbReference>
<reference evidence="2" key="1">
    <citation type="submission" date="2018-06" db="EMBL/GenBank/DDBJ databases">
        <authorList>
            <person name="Zhirakovskaya E."/>
        </authorList>
    </citation>
    <scope>NUCLEOTIDE SEQUENCE</scope>
</reference>
<feature type="domain" description="Methanolan biosynthesis EpsI" evidence="1">
    <location>
        <begin position="11"/>
        <end position="211"/>
    </location>
</feature>
<protein>
    <recommendedName>
        <fullName evidence="1">Methanolan biosynthesis EpsI domain-containing protein</fullName>
    </recommendedName>
</protein>
<accession>A0A3B0VTG7</accession>
<organism evidence="2">
    <name type="scientific">hydrothermal vent metagenome</name>
    <dbReference type="NCBI Taxonomy" id="652676"/>
    <lineage>
        <taxon>unclassified sequences</taxon>
        <taxon>metagenomes</taxon>
        <taxon>ecological metagenomes</taxon>
    </lineage>
</organism>
<gene>
    <name evidence="2" type="ORF">MNBD_DELTA04-1624</name>
</gene>
<dbReference type="InterPro" id="IPR014263">
    <property type="entry name" value="Methanolan_biosynth_EpsI"/>
</dbReference>
<name>A0A3B0VTG7_9ZZZZ</name>
<dbReference type="AlphaFoldDB" id="A0A3B0VTG7"/>
<dbReference type="PROSITE" id="PS51257">
    <property type="entry name" value="PROKAR_LIPOPROTEIN"/>
    <property type="match status" value="1"/>
</dbReference>
<dbReference type="Pfam" id="PF11984">
    <property type="entry name" value="DUF3485"/>
    <property type="match status" value="1"/>
</dbReference>
<evidence type="ECO:0000313" key="2">
    <source>
        <dbReference type="EMBL" id="VAW34694.1"/>
    </source>
</evidence>
<proteinExistence type="predicted"/>
<sequence>MASLKLRYLIALVLLSAAACLVKSLQYDSKQDDVAGLAAIRTIPMRLGKWQGHDVPLAEEVYDILETRAILNRKYVSPEGNYIFLSIVHYSDTKVDFHAPEACLGGRGERTTKIVKKIYLTLNGKTFPLTIAEVKAKNFDSQSLSYYFYKAGNFMGQSYIKMRLNIAYNRLTEQNKSGSLIRVSVPMQLTVSKEKQEAQLVQFLQELVPFLVNHDKNI</sequence>